<organism evidence="2 3">
    <name type="scientific">Dryococelus australis</name>
    <dbReference type="NCBI Taxonomy" id="614101"/>
    <lineage>
        <taxon>Eukaryota</taxon>
        <taxon>Metazoa</taxon>
        <taxon>Ecdysozoa</taxon>
        <taxon>Arthropoda</taxon>
        <taxon>Hexapoda</taxon>
        <taxon>Insecta</taxon>
        <taxon>Pterygota</taxon>
        <taxon>Neoptera</taxon>
        <taxon>Polyneoptera</taxon>
        <taxon>Phasmatodea</taxon>
        <taxon>Verophasmatodea</taxon>
        <taxon>Anareolatae</taxon>
        <taxon>Phasmatidae</taxon>
        <taxon>Eurycanthinae</taxon>
        <taxon>Dryococelus</taxon>
    </lineage>
</organism>
<sequence>MAKQTMAASCGEASSATRRQDEKLKPQRDPPSPVTQRSTTRRALQLEGSILLMPSFQPPQEAAEISKDVRRHQISELLWETEELVFVGDGYGVDLISRANRVRFPAGSKLEFLHVGVLQEHAAGRRVYSGISNFPPLLNFRATTYPPRFIHSHRLSSSRRSFNNRPNISTLNNSSTALGTPTGVRCCLSTHEQRAWDIACESMCRMCVLSCLFPPPPPPGWDAHCMYAVECDQQQSLAAGLKAIQRRSPLNVSVKLHVKIPLRPSLSDSATFPTECIGETACKNTITSFTERFSDRRSPLNVSVKLHVKIPLRPSLSDSATFPTECISETACKNTITSFTERFSDALSVATRLPPRRSLFSHVGIVPDDTAGRRIFSGLSRFPRPCILVLLLTRFASPSLALKTSLLRLLHDAMARTARHATLSNPAGWQTWCGKENLEFDQFSSSLCACPRLITRLFQYGGRAVFIVPYDWQWYGDMSMTQRVSERSVNIRSGFYSPVRLSEWTGLSHSIPASVQSVVFKVNFHSGYFRTPRVQSGLKSYCERTICIVGVPPVWGAGGSGFESQRHSGCREPSRSGHRADRYWECESLEDRATLSDMCAKTTSQQRAESRKFRRQFPDQLSGRLPGWDNARLILARRFADSTFTSGHPLVRDNLTAPPPAKQLTLRLRLSDCSRPHLCPEDSFIHIRLSPTHPLTFSPCSLPLSNPTTALLIKSRHPLHSVHFSQQNIKYLNRHVKLSIQWLDYVPPSNATGFDSCRLPGFSLVGAVAFRPCSFLLKRVGWSGASKFKKRGSNMGDTNTHA</sequence>
<feature type="compositionally biased region" description="Basic and acidic residues" evidence="1">
    <location>
        <begin position="18"/>
        <end position="28"/>
    </location>
</feature>
<dbReference type="EMBL" id="JARBHB010000010">
    <property type="protein sequence ID" value="KAJ8874232.1"/>
    <property type="molecule type" value="Genomic_DNA"/>
</dbReference>
<name>A0ABQ9GQA0_9NEOP</name>
<protein>
    <submittedName>
        <fullName evidence="2">Uncharacterized protein</fullName>
    </submittedName>
</protein>
<comment type="caution">
    <text evidence="2">The sequence shown here is derived from an EMBL/GenBank/DDBJ whole genome shotgun (WGS) entry which is preliminary data.</text>
</comment>
<keyword evidence="3" id="KW-1185">Reference proteome</keyword>
<accession>A0ABQ9GQA0</accession>
<evidence type="ECO:0000256" key="1">
    <source>
        <dbReference type="SAM" id="MobiDB-lite"/>
    </source>
</evidence>
<dbReference type="Proteomes" id="UP001159363">
    <property type="component" value="Chromosome 9"/>
</dbReference>
<reference evidence="2 3" key="1">
    <citation type="submission" date="2023-02" db="EMBL/GenBank/DDBJ databases">
        <title>LHISI_Scaffold_Assembly.</title>
        <authorList>
            <person name="Stuart O.P."/>
            <person name="Cleave R."/>
            <person name="Magrath M.J.L."/>
            <person name="Mikheyev A.S."/>
        </authorList>
    </citation>
    <scope>NUCLEOTIDE SEQUENCE [LARGE SCALE GENOMIC DNA]</scope>
    <source>
        <strain evidence="2">Daus_M_001</strain>
        <tissue evidence="2">Leg muscle</tissue>
    </source>
</reference>
<evidence type="ECO:0000313" key="3">
    <source>
        <dbReference type="Proteomes" id="UP001159363"/>
    </source>
</evidence>
<evidence type="ECO:0000313" key="2">
    <source>
        <dbReference type="EMBL" id="KAJ8874232.1"/>
    </source>
</evidence>
<proteinExistence type="predicted"/>
<gene>
    <name evidence="2" type="ORF">PR048_025074</name>
</gene>
<feature type="region of interest" description="Disordered" evidence="1">
    <location>
        <begin position="1"/>
        <end position="40"/>
    </location>
</feature>